<feature type="domain" description="Tim10-like" evidence="7">
    <location>
        <begin position="73"/>
        <end position="105"/>
    </location>
</feature>
<dbReference type="Proteomes" id="UP000777482">
    <property type="component" value="Unassembled WGS sequence"/>
</dbReference>
<comment type="similarity">
    <text evidence="1 5">Belongs to the small Tim family.</text>
</comment>
<evidence type="ECO:0000256" key="3">
    <source>
        <dbReference type="ARBA" id="ARBA00022927"/>
    </source>
</evidence>
<reference evidence="8 9" key="1">
    <citation type="submission" date="2020-11" db="EMBL/GenBank/DDBJ databases">
        <title>Kefir isolates.</title>
        <authorList>
            <person name="Marcisauskas S."/>
            <person name="Kim Y."/>
            <person name="Blasche S."/>
        </authorList>
    </citation>
    <scope>NUCLEOTIDE SEQUENCE [LARGE SCALE GENOMIC DNA]</scope>
    <source>
        <strain evidence="8 9">KR</strain>
    </source>
</reference>
<dbReference type="Gene3D" id="1.10.287.810">
    <property type="entry name" value="Mitochondrial import inner membrane translocase subunit tim13 like domains"/>
    <property type="match status" value="1"/>
</dbReference>
<accession>A0A9P6VYA1</accession>
<keyword evidence="9" id="KW-1185">Reference proteome</keyword>
<evidence type="ECO:0000256" key="4">
    <source>
        <dbReference type="ARBA" id="ARBA00023010"/>
    </source>
</evidence>
<comment type="subunit">
    <text evidence="5">Heterohexamer.</text>
</comment>
<comment type="caution">
    <text evidence="8">The sequence shown here is derived from an EMBL/GenBank/DDBJ whole genome shotgun (WGS) entry which is preliminary data.</text>
</comment>
<evidence type="ECO:0000256" key="6">
    <source>
        <dbReference type="SAM" id="MobiDB-lite"/>
    </source>
</evidence>
<evidence type="ECO:0000256" key="2">
    <source>
        <dbReference type="ARBA" id="ARBA00022792"/>
    </source>
</evidence>
<evidence type="ECO:0000256" key="5">
    <source>
        <dbReference type="RuleBase" id="RU367043"/>
    </source>
</evidence>
<gene>
    <name evidence="8" type="ORF">C6P46_005775</name>
</gene>
<name>A0A9P6VYA1_RHOMI</name>
<evidence type="ECO:0000313" key="8">
    <source>
        <dbReference type="EMBL" id="KAG0658412.1"/>
    </source>
</evidence>
<feature type="region of interest" description="Disordered" evidence="6">
    <location>
        <begin position="1"/>
        <end position="30"/>
    </location>
</feature>
<organism evidence="8 9">
    <name type="scientific">Rhodotorula mucilaginosa</name>
    <name type="common">Yeast</name>
    <name type="synonym">Rhodotorula rubra</name>
    <dbReference type="NCBI Taxonomy" id="5537"/>
    <lineage>
        <taxon>Eukaryota</taxon>
        <taxon>Fungi</taxon>
        <taxon>Dikarya</taxon>
        <taxon>Basidiomycota</taxon>
        <taxon>Pucciniomycotina</taxon>
        <taxon>Microbotryomycetes</taxon>
        <taxon>Sporidiobolales</taxon>
        <taxon>Sporidiobolaceae</taxon>
        <taxon>Rhodotorula</taxon>
    </lineage>
</organism>
<keyword evidence="2 5" id="KW-0999">Mitochondrion inner membrane</keyword>
<keyword evidence="5" id="KW-0496">Mitochondrion</keyword>
<comment type="function">
    <text evidence="5">Mitochondrial intermembrane chaperone that participates in the import and insertion of some multi-pass transmembrane proteins into the mitochondrial inner membrane. Also required for the transfer of beta-barrel precursors from the TOM complex to the sorting and assembly machinery (SAM complex) of the outer membrane. Acts as a chaperone-like protein that protects the hydrophobic precursors from aggregation and guide them through the mitochondrial intermembrane space.</text>
</comment>
<comment type="domain">
    <text evidence="5">The twin CX3C motif contains 4 conserved Cys residues that form 2 disulfide bonds in the mitochondrial intermembrane space.</text>
</comment>
<dbReference type="SUPFAM" id="SSF144122">
    <property type="entry name" value="Tim10-like"/>
    <property type="match status" value="1"/>
</dbReference>
<keyword evidence="5" id="KW-0813">Transport</keyword>
<keyword evidence="2 5" id="KW-0472">Membrane</keyword>
<feature type="compositionally biased region" description="Pro residues" evidence="6">
    <location>
        <begin position="21"/>
        <end position="30"/>
    </location>
</feature>
<dbReference type="InterPro" id="IPR004217">
    <property type="entry name" value="Tim10-like"/>
</dbReference>
<dbReference type="Pfam" id="PF02953">
    <property type="entry name" value="zf-Tim10_DDP"/>
    <property type="match status" value="1"/>
</dbReference>
<dbReference type="GO" id="GO:0015031">
    <property type="term" value="P:protein transport"/>
    <property type="evidence" value="ECO:0007669"/>
    <property type="project" value="UniProtKB-KW"/>
</dbReference>
<keyword evidence="5" id="KW-1015">Disulfide bond</keyword>
<evidence type="ECO:0000313" key="9">
    <source>
        <dbReference type="Proteomes" id="UP000777482"/>
    </source>
</evidence>
<protein>
    <recommendedName>
        <fullName evidence="5">Mitochondrial import inner membrane translocase subunit</fullName>
    </recommendedName>
</protein>
<dbReference type="InterPro" id="IPR035427">
    <property type="entry name" value="Tim10-like_dom_sf"/>
</dbReference>
<sequence>MSAQQATPQGLEQFDEATRASPPPPPPRPPLRLLTLALRTARVADVPRAGTDKGSLAVSDPHFHRHLLGPGAPGARFSRGEEACLSNCVDRFLDSSLFIVKSLEERKGHM</sequence>
<evidence type="ECO:0000256" key="1">
    <source>
        <dbReference type="ARBA" id="ARBA00006720"/>
    </source>
</evidence>
<evidence type="ECO:0000259" key="7">
    <source>
        <dbReference type="Pfam" id="PF02953"/>
    </source>
</evidence>
<dbReference type="OrthoDB" id="344165at2759"/>
<comment type="subcellular location">
    <subcellularLocation>
        <location evidence="5">Mitochondrion inner membrane</location>
        <topology evidence="5">Peripheral membrane protein</topology>
        <orientation evidence="5">Intermembrane side</orientation>
    </subcellularLocation>
</comment>
<feature type="compositionally biased region" description="Polar residues" evidence="6">
    <location>
        <begin position="1"/>
        <end position="10"/>
    </location>
</feature>
<keyword evidence="4 5" id="KW-0811">Translocation</keyword>
<keyword evidence="5" id="KW-0143">Chaperone</keyword>
<dbReference type="AlphaFoldDB" id="A0A9P6VYA1"/>
<proteinExistence type="inferred from homology"/>
<keyword evidence="3 5" id="KW-0653">Protein transport</keyword>
<dbReference type="GO" id="GO:0005743">
    <property type="term" value="C:mitochondrial inner membrane"/>
    <property type="evidence" value="ECO:0007669"/>
    <property type="project" value="UniProtKB-SubCell"/>
</dbReference>
<dbReference type="EMBL" id="PUHQ01000066">
    <property type="protein sequence ID" value="KAG0658412.1"/>
    <property type="molecule type" value="Genomic_DNA"/>
</dbReference>